<dbReference type="SUPFAM" id="SSF52540">
    <property type="entry name" value="P-loop containing nucleoside triphosphate hydrolases"/>
    <property type="match status" value="1"/>
</dbReference>
<feature type="transmembrane region" description="Helical" evidence="9">
    <location>
        <begin position="430"/>
        <end position="454"/>
    </location>
</feature>
<name>A0A7I4A432_PHYPA</name>
<evidence type="ECO:0000256" key="3">
    <source>
        <dbReference type="ARBA" id="ARBA00022448"/>
    </source>
</evidence>
<comment type="similarity">
    <text evidence="2">Belongs to the ABC transporter superfamily. ABCG family. Eye pigment precursor importer (TC 3.A.1.204) subfamily.</text>
</comment>
<feature type="transmembrane region" description="Helical" evidence="9">
    <location>
        <begin position="356"/>
        <end position="377"/>
    </location>
</feature>
<evidence type="ECO:0000313" key="11">
    <source>
        <dbReference type="EnsemblPlants" id="Pp3c10_22200V3.2"/>
    </source>
</evidence>
<proteinExistence type="inferred from homology"/>
<evidence type="ECO:0000256" key="7">
    <source>
        <dbReference type="ARBA" id="ARBA00022989"/>
    </source>
</evidence>
<reference evidence="11 12" key="1">
    <citation type="journal article" date="2008" name="Science">
        <title>The Physcomitrella genome reveals evolutionary insights into the conquest of land by plants.</title>
        <authorList>
            <person name="Rensing S."/>
            <person name="Lang D."/>
            <person name="Zimmer A."/>
            <person name="Terry A."/>
            <person name="Salamov A."/>
            <person name="Shapiro H."/>
            <person name="Nishiyama T."/>
            <person name="Perroud P.-F."/>
            <person name="Lindquist E."/>
            <person name="Kamisugi Y."/>
            <person name="Tanahashi T."/>
            <person name="Sakakibara K."/>
            <person name="Fujita T."/>
            <person name="Oishi K."/>
            <person name="Shin-I T."/>
            <person name="Kuroki Y."/>
            <person name="Toyoda A."/>
            <person name="Suzuki Y."/>
            <person name="Hashimoto A."/>
            <person name="Yamaguchi K."/>
            <person name="Sugano A."/>
            <person name="Kohara Y."/>
            <person name="Fujiyama A."/>
            <person name="Anterola A."/>
            <person name="Aoki S."/>
            <person name="Ashton N."/>
            <person name="Barbazuk W.B."/>
            <person name="Barker E."/>
            <person name="Bennetzen J."/>
            <person name="Bezanilla M."/>
            <person name="Blankenship R."/>
            <person name="Cho S.H."/>
            <person name="Dutcher S."/>
            <person name="Estelle M."/>
            <person name="Fawcett J.A."/>
            <person name="Gundlach H."/>
            <person name="Hanada K."/>
            <person name="Heyl A."/>
            <person name="Hicks K.A."/>
            <person name="Hugh J."/>
            <person name="Lohr M."/>
            <person name="Mayer K."/>
            <person name="Melkozernov A."/>
            <person name="Murata T."/>
            <person name="Nelson D."/>
            <person name="Pils B."/>
            <person name="Prigge M."/>
            <person name="Reiss B."/>
            <person name="Renner T."/>
            <person name="Rombauts S."/>
            <person name="Rushton P."/>
            <person name="Sanderfoot A."/>
            <person name="Schween G."/>
            <person name="Shiu S.-H."/>
            <person name="Stueber K."/>
            <person name="Theodoulou F.L."/>
            <person name="Tu H."/>
            <person name="Van de Peer Y."/>
            <person name="Verrier P.J."/>
            <person name="Waters E."/>
            <person name="Wood A."/>
            <person name="Yang L."/>
            <person name="Cove D."/>
            <person name="Cuming A."/>
            <person name="Hasebe M."/>
            <person name="Lucas S."/>
            <person name="Mishler D.B."/>
            <person name="Reski R."/>
            <person name="Grigoriev I."/>
            <person name="Quatrano R.S."/>
            <person name="Boore J.L."/>
        </authorList>
    </citation>
    <scope>NUCLEOTIDE SEQUENCE [LARGE SCALE GENOMIC DNA]</scope>
    <source>
        <strain evidence="11 12">cv. Gransden 2004</strain>
    </source>
</reference>
<dbReference type="CDD" id="cd03213">
    <property type="entry name" value="ABCG_EPDR"/>
    <property type="match status" value="1"/>
</dbReference>
<dbReference type="PROSITE" id="PS00211">
    <property type="entry name" value="ABC_TRANSPORTER_1"/>
    <property type="match status" value="1"/>
</dbReference>
<organism evidence="11 12">
    <name type="scientific">Physcomitrium patens</name>
    <name type="common">Spreading-leaved earth moss</name>
    <name type="synonym">Physcomitrella patens</name>
    <dbReference type="NCBI Taxonomy" id="3218"/>
    <lineage>
        <taxon>Eukaryota</taxon>
        <taxon>Viridiplantae</taxon>
        <taxon>Streptophyta</taxon>
        <taxon>Embryophyta</taxon>
        <taxon>Bryophyta</taxon>
        <taxon>Bryophytina</taxon>
        <taxon>Bryopsida</taxon>
        <taxon>Funariidae</taxon>
        <taxon>Funariales</taxon>
        <taxon>Funariaceae</taxon>
        <taxon>Physcomitrium</taxon>
    </lineage>
</organism>
<dbReference type="GO" id="GO:0016887">
    <property type="term" value="F:ATP hydrolysis activity"/>
    <property type="evidence" value="ECO:0007669"/>
    <property type="project" value="InterPro"/>
</dbReference>
<evidence type="ECO:0000256" key="9">
    <source>
        <dbReference type="SAM" id="Phobius"/>
    </source>
</evidence>
<keyword evidence="4 9" id="KW-0812">Transmembrane</keyword>
<reference evidence="11 12" key="2">
    <citation type="journal article" date="2018" name="Plant J.">
        <title>The Physcomitrella patens chromosome-scale assembly reveals moss genome structure and evolution.</title>
        <authorList>
            <person name="Lang D."/>
            <person name="Ullrich K.K."/>
            <person name="Murat F."/>
            <person name="Fuchs J."/>
            <person name="Jenkins J."/>
            <person name="Haas F.B."/>
            <person name="Piednoel M."/>
            <person name="Gundlach H."/>
            <person name="Van Bel M."/>
            <person name="Meyberg R."/>
            <person name="Vives C."/>
            <person name="Morata J."/>
            <person name="Symeonidi A."/>
            <person name="Hiss M."/>
            <person name="Muchero W."/>
            <person name="Kamisugi Y."/>
            <person name="Saleh O."/>
            <person name="Blanc G."/>
            <person name="Decker E.L."/>
            <person name="van Gessel N."/>
            <person name="Grimwood J."/>
            <person name="Hayes R.D."/>
            <person name="Graham S.W."/>
            <person name="Gunter L.E."/>
            <person name="McDaniel S.F."/>
            <person name="Hoernstein S.N.W."/>
            <person name="Larsson A."/>
            <person name="Li F.W."/>
            <person name="Perroud P.F."/>
            <person name="Phillips J."/>
            <person name="Ranjan P."/>
            <person name="Rokshar D.S."/>
            <person name="Rothfels C.J."/>
            <person name="Schneider L."/>
            <person name="Shu S."/>
            <person name="Stevenson D.W."/>
            <person name="Thummler F."/>
            <person name="Tillich M."/>
            <person name="Villarreal Aguilar J.C."/>
            <person name="Widiez T."/>
            <person name="Wong G.K."/>
            <person name="Wymore A."/>
            <person name="Zhang Y."/>
            <person name="Zimmer A.D."/>
            <person name="Quatrano R.S."/>
            <person name="Mayer K.F.X."/>
            <person name="Goodstein D."/>
            <person name="Casacuberta J.M."/>
            <person name="Vandepoele K."/>
            <person name="Reski R."/>
            <person name="Cuming A.C."/>
            <person name="Tuskan G.A."/>
            <person name="Maumus F."/>
            <person name="Salse J."/>
            <person name="Schmutz J."/>
            <person name="Rensing S.A."/>
        </authorList>
    </citation>
    <scope>NUCLEOTIDE SEQUENCE [LARGE SCALE GENOMIC DNA]</scope>
    <source>
        <strain evidence="11 12">cv. Gransden 2004</strain>
    </source>
</reference>
<evidence type="ECO:0000259" key="10">
    <source>
        <dbReference type="PROSITE" id="PS50893"/>
    </source>
</evidence>
<evidence type="ECO:0000256" key="2">
    <source>
        <dbReference type="ARBA" id="ARBA00005814"/>
    </source>
</evidence>
<dbReference type="Gramene" id="Pp3c10_22200V3.2">
    <property type="protein sequence ID" value="Pp3c10_22200V3.2"/>
    <property type="gene ID" value="Pp3c10_22200"/>
</dbReference>
<evidence type="ECO:0000256" key="1">
    <source>
        <dbReference type="ARBA" id="ARBA00004141"/>
    </source>
</evidence>
<keyword evidence="8 9" id="KW-0472">Membrane</keyword>
<dbReference type="FunCoup" id="A0A7I4A432">
    <property type="interactions" value="109"/>
</dbReference>
<keyword evidence="7 9" id="KW-1133">Transmembrane helix</keyword>
<keyword evidence="5" id="KW-0547">Nucleotide-binding</keyword>
<dbReference type="Pfam" id="PF19055">
    <property type="entry name" value="ABC2_membrane_7"/>
    <property type="match status" value="1"/>
</dbReference>
<sequence length="637" mass="71262">MKLGMSPLSQTLCMDKTDTMKMGDVSARLTWVDLWVTTKRSGSKQIILQGITGYAEPGSISAIMGPSGSGKSTLLDTLAGRLATNTALTGQVRLNGHSKTTLSHGTAGYVTQTDVLIGTLTVKETIDYSACLRLPSYMTPSQKKAIVYSTIQELGLHDCRNTPVGNWHTRGLSGGEKRRLSIALEILARLRLLFLDEPTTGLDSAAAFFVITTLRNLSRDGRTIIASIHQPSGEVFEMFDSLTLLSGGKLMYFGHAYNAIEHFKAAGFPCPSLRNPSDHFLRAINADFDKMKSNLKGSFRTKDLESVDPIDRTRTKQVTRIISEAYQSSDQASFFKQSLTLTRRSFVNMSRDFGYYWLRLVIYIIISFCVGSVFFNLDNNFGDILGRAGCIFFVSGFLTFMSIGGFPFFVEDMKVFNRERQNGHYGVVAFVVGNTVSSIPFLFLIALVSSVLVYYMAGLHSGLDHFAYFVISLFAQVTIAESLMMAIASLVSNFLICIVTGAAIQGVFMLLGGFFMRIDKIPKPLWRYPLSYISFDMYALQGIYLNEFTGLTFENYVLDGKKISPPIPGWYAIREMYGIKGEFTKWQDISVLFAMILSYRIIFLLCIKLREKLEPFVRLKFTQYRTDKKLSSKHSEL</sequence>
<dbReference type="PROSITE" id="PS50893">
    <property type="entry name" value="ABC_TRANSPORTER_2"/>
    <property type="match status" value="1"/>
</dbReference>
<evidence type="ECO:0000256" key="5">
    <source>
        <dbReference type="ARBA" id="ARBA00022741"/>
    </source>
</evidence>
<dbReference type="GO" id="GO:0140359">
    <property type="term" value="F:ABC-type transporter activity"/>
    <property type="evidence" value="ECO:0007669"/>
    <property type="project" value="InterPro"/>
</dbReference>
<dbReference type="InterPro" id="IPR027417">
    <property type="entry name" value="P-loop_NTPase"/>
</dbReference>
<dbReference type="Pfam" id="PF00005">
    <property type="entry name" value="ABC_tran"/>
    <property type="match status" value="1"/>
</dbReference>
<keyword evidence="6" id="KW-0067">ATP-binding</keyword>
<evidence type="ECO:0000313" key="12">
    <source>
        <dbReference type="Proteomes" id="UP000006727"/>
    </source>
</evidence>
<feature type="transmembrane region" description="Helical" evidence="9">
    <location>
        <begin position="466"/>
        <end position="487"/>
    </location>
</feature>
<dbReference type="SMART" id="SM00382">
    <property type="entry name" value="AAA"/>
    <property type="match status" value="1"/>
</dbReference>
<evidence type="ECO:0000256" key="8">
    <source>
        <dbReference type="ARBA" id="ARBA00023136"/>
    </source>
</evidence>
<feature type="transmembrane region" description="Helical" evidence="9">
    <location>
        <begin position="389"/>
        <end position="410"/>
    </location>
</feature>
<dbReference type="InParanoid" id="A0A7I4A432"/>
<dbReference type="Gene3D" id="3.40.50.300">
    <property type="entry name" value="P-loop containing nucleotide triphosphate hydrolases"/>
    <property type="match status" value="1"/>
</dbReference>
<dbReference type="InterPro" id="IPR043926">
    <property type="entry name" value="ABCG_dom"/>
</dbReference>
<dbReference type="GO" id="GO:0005524">
    <property type="term" value="F:ATP binding"/>
    <property type="evidence" value="ECO:0007669"/>
    <property type="project" value="UniProtKB-KW"/>
</dbReference>
<comment type="subcellular location">
    <subcellularLocation>
        <location evidence="1">Membrane</location>
        <topology evidence="1">Multi-pass membrane protein</topology>
    </subcellularLocation>
</comment>
<dbReference type="Pfam" id="PF01061">
    <property type="entry name" value="ABC2_membrane"/>
    <property type="match status" value="1"/>
</dbReference>
<dbReference type="PANTHER" id="PTHR48042">
    <property type="entry name" value="ABC TRANSPORTER G FAMILY MEMBER 11"/>
    <property type="match status" value="1"/>
</dbReference>
<dbReference type="InterPro" id="IPR017871">
    <property type="entry name" value="ABC_transporter-like_CS"/>
</dbReference>
<keyword evidence="12" id="KW-1185">Reference proteome</keyword>
<dbReference type="InterPro" id="IPR003439">
    <property type="entry name" value="ABC_transporter-like_ATP-bd"/>
</dbReference>
<feature type="transmembrane region" description="Helical" evidence="9">
    <location>
        <begin position="493"/>
        <end position="516"/>
    </location>
</feature>
<dbReference type="InterPro" id="IPR013525">
    <property type="entry name" value="ABC2_TM"/>
</dbReference>
<evidence type="ECO:0000256" key="4">
    <source>
        <dbReference type="ARBA" id="ARBA00022692"/>
    </source>
</evidence>
<dbReference type="GO" id="GO:0022857">
    <property type="term" value="F:transmembrane transporter activity"/>
    <property type="evidence" value="ECO:0000318"/>
    <property type="project" value="GO_Central"/>
</dbReference>
<dbReference type="InterPro" id="IPR052215">
    <property type="entry name" value="Plant_ABCG"/>
</dbReference>
<reference evidence="11" key="3">
    <citation type="submission" date="2020-12" db="UniProtKB">
        <authorList>
            <consortium name="EnsemblPlants"/>
        </authorList>
    </citation>
    <scope>IDENTIFICATION</scope>
</reference>
<keyword evidence="3" id="KW-0813">Transport</keyword>
<dbReference type="AlphaFoldDB" id="A0A7I4A432"/>
<dbReference type="PANTHER" id="PTHR48042:SF11">
    <property type="entry name" value="ABC TRANSPORTER G FAMILY MEMBER 11"/>
    <property type="match status" value="1"/>
</dbReference>
<feature type="transmembrane region" description="Helical" evidence="9">
    <location>
        <begin position="528"/>
        <end position="545"/>
    </location>
</feature>
<dbReference type="EnsemblPlants" id="Pp3c10_22200V3.2">
    <property type="protein sequence ID" value="Pp3c10_22200V3.2"/>
    <property type="gene ID" value="Pp3c10_22200"/>
</dbReference>
<dbReference type="GO" id="GO:0055085">
    <property type="term" value="P:transmembrane transport"/>
    <property type="evidence" value="ECO:0000318"/>
    <property type="project" value="GO_Central"/>
</dbReference>
<feature type="transmembrane region" description="Helical" evidence="9">
    <location>
        <begin position="589"/>
        <end position="609"/>
    </location>
</feature>
<dbReference type="EMBL" id="ABEU02000010">
    <property type="status" value="NOT_ANNOTATED_CDS"/>
    <property type="molecule type" value="Genomic_DNA"/>
</dbReference>
<dbReference type="Proteomes" id="UP000006727">
    <property type="component" value="Chromosome 10"/>
</dbReference>
<evidence type="ECO:0000256" key="6">
    <source>
        <dbReference type="ARBA" id="ARBA00022840"/>
    </source>
</evidence>
<feature type="domain" description="ABC transporter" evidence="10">
    <location>
        <begin position="29"/>
        <end position="272"/>
    </location>
</feature>
<protein>
    <recommendedName>
        <fullName evidence="10">ABC transporter domain-containing protein</fullName>
    </recommendedName>
</protein>
<dbReference type="GO" id="GO:0005886">
    <property type="term" value="C:plasma membrane"/>
    <property type="evidence" value="ECO:0000318"/>
    <property type="project" value="GO_Central"/>
</dbReference>
<dbReference type="InterPro" id="IPR003593">
    <property type="entry name" value="AAA+_ATPase"/>
</dbReference>
<accession>A0A7I4A432</accession>